<reference evidence="3" key="1">
    <citation type="journal article" date="2019" name="Int. J. Syst. Evol. Microbiol.">
        <title>The Global Catalogue of Microorganisms (GCM) 10K type strain sequencing project: providing services to taxonomists for standard genome sequencing and annotation.</title>
        <authorList>
            <consortium name="The Broad Institute Genomics Platform"/>
            <consortium name="The Broad Institute Genome Sequencing Center for Infectious Disease"/>
            <person name="Wu L."/>
            <person name="Ma J."/>
        </authorList>
    </citation>
    <scope>NUCLEOTIDE SEQUENCE [LARGE SCALE GENOMIC DNA]</scope>
    <source>
        <strain evidence="3">CGMCC 1.15399</strain>
    </source>
</reference>
<name>A0ABW4GSL2_9ACTN</name>
<feature type="non-terminal residue" evidence="2">
    <location>
        <position position="1"/>
    </location>
</feature>
<dbReference type="Proteomes" id="UP001597097">
    <property type="component" value="Unassembled WGS sequence"/>
</dbReference>
<protein>
    <submittedName>
        <fullName evidence="2">Uncharacterized protein</fullName>
    </submittedName>
</protein>
<feature type="region of interest" description="Disordered" evidence="1">
    <location>
        <begin position="60"/>
        <end position="80"/>
    </location>
</feature>
<gene>
    <name evidence="2" type="ORF">ACFSJ0_52675</name>
</gene>
<comment type="caution">
    <text evidence="2">The sequence shown here is derived from an EMBL/GenBank/DDBJ whole genome shotgun (WGS) entry which is preliminary data.</text>
</comment>
<evidence type="ECO:0000256" key="1">
    <source>
        <dbReference type="SAM" id="MobiDB-lite"/>
    </source>
</evidence>
<accession>A0ABW4GSL2</accession>
<sequence length="80" mass="9432">VLDIAYCPIYLTQRLATERVQILVRLRSDRVFFGANPPRVPLMINEMRLHQLVSTILRHRSSRRSHASSSTRQDTRRINF</sequence>
<proteinExistence type="predicted"/>
<organism evidence="2 3">
    <name type="scientific">Nonomuraea guangzhouensis</name>
    <dbReference type="NCBI Taxonomy" id="1291555"/>
    <lineage>
        <taxon>Bacteria</taxon>
        <taxon>Bacillati</taxon>
        <taxon>Actinomycetota</taxon>
        <taxon>Actinomycetes</taxon>
        <taxon>Streptosporangiales</taxon>
        <taxon>Streptosporangiaceae</taxon>
        <taxon>Nonomuraea</taxon>
    </lineage>
</organism>
<evidence type="ECO:0000313" key="3">
    <source>
        <dbReference type="Proteomes" id="UP001597097"/>
    </source>
</evidence>
<keyword evidence="3" id="KW-1185">Reference proteome</keyword>
<dbReference type="RefSeq" id="WP_378625811.1">
    <property type="nucleotide sequence ID" value="NZ_JBHUCM010000050.1"/>
</dbReference>
<evidence type="ECO:0000313" key="2">
    <source>
        <dbReference type="EMBL" id="MFD1545781.1"/>
    </source>
</evidence>
<dbReference type="EMBL" id="JBHUCM010000050">
    <property type="protein sequence ID" value="MFD1545781.1"/>
    <property type="molecule type" value="Genomic_DNA"/>
</dbReference>